<dbReference type="InterPro" id="IPR016181">
    <property type="entry name" value="Acyl_CoA_acyltransferase"/>
</dbReference>
<dbReference type="PANTHER" id="PTHR43877:SF1">
    <property type="entry name" value="ACETYLTRANSFERASE"/>
    <property type="match status" value="1"/>
</dbReference>
<feature type="domain" description="N-acetyltransferase" evidence="3">
    <location>
        <begin position="1"/>
        <end position="150"/>
    </location>
</feature>
<dbReference type="InterPro" id="IPR050832">
    <property type="entry name" value="Bact_Acetyltransf"/>
</dbReference>
<accession>A0ABV2G850</accession>
<dbReference type="RefSeq" id="WP_354194662.1">
    <property type="nucleotide sequence ID" value="NZ_JBEPLW010000001.1"/>
</dbReference>
<evidence type="ECO:0000256" key="1">
    <source>
        <dbReference type="ARBA" id="ARBA00022679"/>
    </source>
</evidence>
<dbReference type="PROSITE" id="PS51186">
    <property type="entry name" value="GNAT"/>
    <property type="match status" value="1"/>
</dbReference>
<evidence type="ECO:0000259" key="3">
    <source>
        <dbReference type="PROSITE" id="PS51186"/>
    </source>
</evidence>
<organism evidence="4 5">
    <name type="scientific">Bhargavaea ullalensis</name>
    <dbReference type="NCBI Taxonomy" id="1265685"/>
    <lineage>
        <taxon>Bacteria</taxon>
        <taxon>Bacillati</taxon>
        <taxon>Bacillota</taxon>
        <taxon>Bacilli</taxon>
        <taxon>Bacillales</taxon>
        <taxon>Caryophanaceae</taxon>
        <taxon>Bhargavaea</taxon>
    </lineage>
</organism>
<protein>
    <submittedName>
        <fullName evidence="4">Ribosomal protein S18 acetylase RimI-like enzyme</fullName>
    </submittedName>
</protein>
<proteinExistence type="predicted"/>
<reference evidence="4 5" key="1">
    <citation type="submission" date="2024-06" db="EMBL/GenBank/DDBJ databases">
        <title>Genomic Encyclopedia of Type Strains, Phase IV (KMG-IV): sequencing the most valuable type-strain genomes for metagenomic binning, comparative biology and taxonomic classification.</title>
        <authorList>
            <person name="Goeker M."/>
        </authorList>
    </citation>
    <scope>NUCLEOTIDE SEQUENCE [LARGE SCALE GENOMIC DNA]</scope>
    <source>
        <strain evidence="4 5">DSM 26128</strain>
    </source>
</reference>
<evidence type="ECO:0000313" key="4">
    <source>
        <dbReference type="EMBL" id="MET3574470.1"/>
    </source>
</evidence>
<dbReference type="EMBL" id="JBEPLW010000001">
    <property type="protein sequence ID" value="MET3574470.1"/>
    <property type="molecule type" value="Genomic_DNA"/>
</dbReference>
<keyword evidence="5" id="KW-1185">Reference proteome</keyword>
<dbReference type="Gene3D" id="3.40.630.30">
    <property type="match status" value="1"/>
</dbReference>
<name>A0ABV2G850_9BACL</name>
<evidence type="ECO:0000256" key="2">
    <source>
        <dbReference type="ARBA" id="ARBA00023315"/>
    </source>
</evidence>
<dbReference type="SUPFAM" id="SSF55729">
    <property type="entry name" value="Acyl-CoA N-acyltransferases (Nat)"/>
    <property type="match status" value="1"/>
</dbReference>
<gene>
    <name evidence="4" type="ORF">ABID49_000346</name>
</gene>
<keyword evidence="1" id="KW-0808">Transferase</keyword>
<dbReference type="CDD" id="cd04301">
    <property type="entry name" value="NAT_SF"/>
    <property type="match status" value="1"/>
</dbReference>
<dbReference type="Pfam" id="PF00583">
    <property type="entry name" value="Acetyltransf_1"/>
    <property type="match status" value="1"/>
</dbReference>
<dbReference type="InterPro" id="IPR000182">
    <property type="entry name" value="GNAT_dom"/>
</dbReference>
<dbReference type="PANTHER" id="PTHR43877">
    <property type="entry name" value="AMINOALKYLPHOSPHONATE N-ACETYLTRANSFERASE-RELATED-RELATED"/>
    <property type="match status" value="1"/>
</dbReference>
<keyword evidence="2" id="KW-0012">Acyltransferase</keyword>
<comment type="caution">
    <text evidence="4">The sequence shown here is derived from an EMBL/GenBank/DDBJ whole genome shotgun (WGS) entry which is preliminary data.</text>
</comment>
<sequence>MHFKTAARQDLPEIVRLLADDELGSRRERFEDPLPDSYIRAFSEMESQGGNEILLAVEDGNIIGCLQLTFIPGLSRLGMKRALIEGVRIDRKHRGQKVGEALFREAIRRAEAEGCGLVQLTTDKQRPDALRFYEKLGFTASHEGMKLILE</sequence>
<dbReference type="Proteomes" id="UP001549099">
    <property type="component" value="Unassembled WGS sequence"/>
</dbReference>
<evidence type="ECO:0000313" key="5">
    <source>
        <dbReference type="Proteomes" id="UP001549099"/>
    </source>
</evidence>